<comment type="caution">
    <text evidence="1">The sequence shown here is derived from an EMBL/GenBank/DDBJ whole genome shotgun (WGS) entry which is preliminary data.</text>
</comment>
<protein>
    <submittedName>
        <fullName evidence="1">DUF541 domain-containing protein</fullName>
    </submittedName>
</protein>
<dbReference type="InterPro" id="IPR007497">
    <property type="entry name" value="SIMPL/DUF541"/>
</dbReference>
<dbReference type="AlphaFoldDB" id="A0A3A1QTI3"/>
<accession>A0A3A1QTI3</accession>
<organism evidence="1 2">
    <name type="scientific">Bacillus salacetis</name>
    <dbReference type="NCBI Taxonomy" id="2315464"/>
    <lineage>
        <taxon>Bacteria</taxon>
        <taxon>Bacillati</taxon>
        <taxon>Bacillota</taxon>
        <taxon>Bacilli</taxon>
        <taxon>Bacillales</taxon>
        <taxon>Bacillaceae</taxon>
        <taxon>Bacillus</taxon>
    </lineage>
</organism>
<gene>
    <name evidence="1" type="ORF">D3H55_18540</name>
</gene>
<name>A0A3A1QTI3_9BACI</name>
<dbReference type="EMBL" id="QXIR01000031">
    <property type="protein sequence ID" value="RIW29597.1"/>
    <property type="molecule type" value="Genomic_DNA"/>
</dbReference>
<dbReference type="PANTHER" id="PTHR34387:SF1">
    <property type="entry name" value="PERIPLASMIC IMMUNOGENIC PROTEIN"/>
    <property type="match status" value="1"/>
</dbReference>
<dbReference type="Gene3D" id="3.30.70.2970">
    <property type="entry name" value="Protein of unknown function (DUF541), domain 2"/>
    <property type="match status" value="1"/>
</dbReference>
<dbReference type="PANTHER" id="PTHR34387">
    <property type="entry name" value="SLR1258 PROTEIN"/>
    <property type="match status" value="1"/>
</dbReference>
<keyword evidence="2" id="KW-1185">Reference proteome</keyword>
<proteinExistence type="predicted"/>
<evidence type="ECO:0000313" key="1">
    <source>
        <dbReference type="EMBL" id="RIW29597.1"/>
    </source>
</evidence>
<dbReference type="OrthoDB" id="9785192at2"/>
<evidence type="ECO:0000313" key="2">
    <source>
        <dbReference type="Proteomes" id="UP000265801"/>
    </source>
</evidence>
<reference evidence="1 2" key="1">
    <citation type="submission" date="2018-09" db="EMBL/GenBank/DDBJ databases">
        <title>Bacillus saliacetes sp. nov., isolated from Thai shrimp paste (Ka-pi).</title>
        <authorList>
            <person name="Daroonpunt R."/>
            <person name="Tanasupawat S."/>
            <person name="Yiamsombut S."/>
        </authorList>
    </citation>
    <scope>NUCLEOTIDE SEQUENCE [LARGE SCALE GENOMIC DNA]</scope>
    <source>
        <strain evidence="1 2">SKP7-4</strain>
    </source>
</reference>
<dbReference type="Pfam" id="PF04402">
    <property type="entry name" value="SIMPL"/>
    <property type="match status" value="1"/>
</dbReference>
<dbReference type="Proteomes" id="UP000265801">
    <property type="component" value="Unassembled WGS sequence"/>
</dbReference>
<dbReference type="Gene3D" id="3.30.110.170">
    <property type="entry name" value="Protein of unknown function (DUF541), domain 1"/>
    <property type="match status" value="1"/>
</dbReference>
<sequence length="224" mass="25135">MMNMYYQQPYRTHTDKKSARTITVTGDETIEVQPDMAVAQIGIVTTDKELSEAQHKNNEISHSILKSFARNGIEEKDIQTSTYQIYPQYDFIDGKQVFKGYEVRQVFSVKIKEINKIGEVIDDAVQSGANIIERVQFTIAEPQTFYMQALSKAYEDAFKKAQVLAKSSGMTLNPMPLEINEDRSIPLVPGPSKAFVLAAESTSPVQPGEVGITARVTVKYKLMK</sequence>
<dbReference type="InterPro" id="IPR052022">
    <property type="entry name" value="26kDa_periplasmic_antigen"/>
</dbReference>
<dbReference type="GO" id="GO:0006974">
    <property type="term" value="P:DNA damage response"/>
    <property type="evidence" value="ECO:0007669"/>
    <property type="project" value="TreeGrafter"/>
</dbReference>